<dbReference type="PANTHER" id="PTHR43744">
    <property type="entry name" value="ABC TRANSPORTER PERMEASE PROTEIN MG189-RELATED-RELATED"/>
    <property type="match status" value="1"/>
</dbReference>
<keyword evidence="6 7" id="KW-0472">Membrane</keyword>
<keyword evidence="3" id="KW-1003">Cell membrane</keyword>
<evidence type="ECO:0000256" key="6">
    <source>
        <dbReference type="ARBA" id="ARBA00023136"/>
    </source>
</evidence>
<dbReference type="GO" id="GO:0055085">
    <property type="term" value="P:transmembrane transport"/>
    <property type="evidence" value="ECO:0007669"/>
    <property type="project" value="InterPro"/>
</dbReference>
<dbReference type="Proteomes" id="UP000217889">
    <property type="component" value="Chromosome"/>
</dbReference>
<dbReference type="GO" id="GO:0005886">
    <property type="term" value="C:plasma membrane"/>
    <property type="evidence" value="ECO:0007669"/>
    <property type="project" value="UniProtKB-SubCell"/>
</dbReference>
<evidence type="ECO:0000256" key="3">
    <source>
        <dbReference type="ARBA" id="ARBA00022475"/>
    </source>
</evidence>
<dbReference type="EMBL" id="CP023564">
    <property type="protein sequence ID" value="ATG55164.1"/>
    <property type="molecule type" value="Genomic_DNA"/>
</dbReference>
<dbReference type="GO" id="GO:0005524">
    <property type="term" value="F:ATP binding"/>
    <property type="evidence" value="ECO:0007669"/>
    <property type="project" value="UniProtKB-KW"/>
</dbReference>
<dbReference type="KEGG" id="bgg:CFK41_10645"/>
<dbReference type="OrthoDB" id="2063054at2"/>
<dbReference type="AlphaFoldDB" id="A0A291GYJ4"/>
<proteinExistence type="inferred from homology"/>
<keyword evidence="10" id="KW-0067">ATP-binding</keyword>
<reference evidence="10 11" key="1">
    <citation type="journal article" date="2014" name="Int. J. Syst. Evol. Microbiol.">
        <title>Brachybacterium ginsengisoli sp. nov., isolated from soil of a ginseng field.</title>
        <authorList>
            <person name="Hoang V.A."/>
            <person name="Kim Y.J."/>
            <person name="Nguyen N.L."/>
            <person name="Yang D.C."/>
        </authorList>
    </citation>
    <scope>NUCLEOTIDE SEQUENCE [LARGE SCALE GENOMIC DNA]</scope>
    <source>
        <strain evidence="10 11">DCY80</strain>
    </source>
</reference>
<feature type="compositionally biased region" description="Polar residues" evidence="8">
    <location>
        <begin position="22"/>
        <end position="35"/>
    </location>
</feature>
<dbReference type="InterPro" id="IPR035906">
    <property type="entry name" value="MetI-like_sf"/>
</dbReference>
<dbReference type="Pfam" id="PF00528">
    <property type="entry name" value="BPD_transp_1"/>
    <property type="match status" value="1"/>
</dbReference>
<evidence type="ECO:0000259" key="9">
    <source>
        <dbReference type="PROSITE" id="PS50928"/>
    </source>
</evidence>
<keyword evidence="10" id="KW-0547">Nucleotide-binding</keyword>
<keyword evidence="5 7" id="KW-1133">Transmembrane helix</keyword>
<dbReference type="CDD" id="cd06261">
    <property type="entry name" value="TM_PBP2"/>
    <property type="match status" value="1"/>
</dbReference>
<evidence type="ECO:0000256" key="7">
    <source>
        <dbReference type="RuleBase" id="RU363032"/>
    </source>
</evidence>
<keyword evidence="2 7" id="KW-0813">Transport</keyword>
<feature type="transmembrane region" description="Helical" evidence="7">
    <location>
        <begin position="169"/>
        <end position="191"/>
    </location>
</feature>
<evidence type="ECO:0000256" key="5">
    <source>
        <dbReference type="ARBA" id="ARBA00022989"/>
    </source>
</evidence>
<feature type="transmembrane region" description="Helical" evidence="7">
    <location>
        <begin position="105"/>
        <end position="126"/>
    </location>
</feature>
<dbReference type="Gene3D" id="1.10.3720.10">
    <property type="entry name" value="MetI-like"/>
    <property type="match status" value="1"/>
</dbReference>
<sequence>MAINTLETGAQDLGRSQKIKSRSNFGRNPDGSRQSPVGAWVSRIIILVVLALFTLPLYWMFISALKSPEELSQFPPTLFPTELRWSNFVDAVTVMPFWTFFRNSLIITVCVVVFSVVSNFIVAYGFSCIDWPGRNKVFFIVLATLFLPFPVTLIPMFDMWAGLGFVNTWVPLIVPALFAGGFFTFLLRQFMLQTPRDMLDAARVDGASEWSIAWRIVFPTARPAVTVIAIFSAVGTWNDFMGPLIYLQDTSKQTLSIGMQVFRSVNSQDIQFNLLMAASFLVLLPLVLLFFMFQRYFISGITLGGFK</sequence>
<feature type="domain" description="ABC transmembrane type-1" evidence="9">
    <location>
        <begin position="101"/>
        <end position="293"/>
    </location>
</feature>
<dbReference type="SUPFAM" id="SSF161098">
    <property type="entry name" value="MetI-like"/>
    <property type="match status" value="1"/>
</dbReference>
<evidence type="ECO:0000313" key="10">
    <source>
        <dbReference type="EMBL" id="ATG55164.1"/>
    </source>
</evidence>
<evidence type="ECO:0000256" key="1">
    <source>
        <dbReference type="ARBA" id="ARBA00004651"/>
    </source>
</evidence>
<evidence type="ECO:0000256" key="2">
    <source>
        <dbReference type="ARBA" id="ARBA00022448"/>
    </source>
</evidence>
<feature type="transmembrane region" description="Helical" evidence="7">
    <location>
        <begin position="138"/>
        <end position="157"/>
    </location>
</feature>
<feature type="transmembrane region" description="Helical" evidence="7">
    <location>
        <begin position="270"/>
        <end position="293"/>
    </location>
</feature>
<feature type="region of interest" description="Disordered" evidence="8">
    <location>
        <begin position="13"/>
        <end position="36"/>
    </location>
</feature>
<dbReference type="PROSITE" id="PS50928">
    <property type="entry name" value="ABC_TM1"/>
    <property type="match status" value="1"/>
</dbReference>
<evidence type="ECO:0000256" key="4">
    <source>
        <dbReference type="ARBA" id="ARBA00022692"/>
    </source>
</evidence>
<name>A0A291GYJ4_9MICO</name>
<comment type="similarity">
    <text evidence="7">Belongs to the binding-protein-dependent transport system permease family.</text>
</comment>
<dbReference type="InterPro" id="IPR000515">
    <property type="entry name" value="MetI-like"/>
</dbReference>
<keyword evidence="4 7" id="KW-0812">Transmembrane</keyword>
<dbReference type="PANTHER" id="PTHR43744:SF6">
    <property type="entry name" value="ABC TRANSPORTER PERMEASE PROTEIN YESQ-RELATED"/>
    <property type="match status" value="1"/>
</dbReference>
<accession>A0A291GYJ4</accession>
<feature type="transmembrane region" description="Helical" evidence="7">
    <location>
        <begin position="40"/>
        <end position="61"/>
    </location>
</feature>
<keyword evidence="11" id="KW-1185">Reference proteome</keyword>
<protein>
    <submittedName>
        <fullName evidence="10">Sugar ABC transporter ATP-binding protein</fullName>
    </submittedName>
</protein>
<comment type="subcellular location">
    <subcellularLocation>
        <location evidence="1 7">Cell membrane</location>
        <topology evidence="1 7">Multi-pass membrane protein</topology>
    </subcellularLocation>
</comment>
<organism evidence="10 11">
    <name type="scientific">Brachybacterium ginsengisoli</name>
    <dbReference type="NCBI Taxonomy" id="1331682"/>
    <lineage>
        <taxon>Bacteria</taxon>
        <taxon>Bacillati</taxon>
        <taxon>Actinomycetota</taxon>
        <taxon>Actinomycetes</taxon>
        <taxon>Micrococcales</taxon>
        <taxon>Dermabacteraceae</taxon>
        <taxon>Brachybacterium</taxon>
    </lineage>
</organism>
<evidence type="ECO:0000256" key="8">
    <source>
        <dbReference type="SAM" id="MobiDB-lite"/>
    </source>
</evidence>
<gene>
    <name evidence="10" type="ORF">CFK41_10645</name>
</gene>
<evidence type="ECO:0000313" key="11">
    <source>
        <dbReference type="Proteomes" id="UP000217889"/>
    </source>
</evidence>
<dbReference type="RefSeq" id="WP_096799628.1">
    <property type="nucleotide sequence ID" value="NZ_CP023564.1"/>
</dbReference>